<keyword evidence="1" id="KW-0472">Membrane</keyword>
<dbReference type="GO" id="GO:0006508">
    <property type="term" value="P:proteolysis"/>
    <property type="evidence" value="ECO:0007669"/>
    <property type="project" value="UniProtKB-KW"/>
</dbReference>
<dbReference type="InterPro" id="IPR003675">
    <property type="entry name" value="Rce1/LyrA-like_dom"/>
</dbReference>
<feature type="transmembrane region" description="Helical" evidence="1">
    <location>
        <begin position="117"/>
        <end position="137"/>
    </location>
</feature>
<proteinExistence type="predicted"/>
<dbReference type="RefSeq" id="WP_074206052.1">
    <property type="nucleotide sequence ID" value="NZ_FSQW01000002.1"/>
</dbReference>
<sequence length="167" mass="18822">MLSALKQTWQALTVWPEGKHWRSAFALAVPTFLVIAGIGYLSGWVAPALVTDPVLIGKVLLLIFLVPALVEELLFRGVLLAWLTRWSPRWSGWLSTLLFVAWHPLLALTIGPPWAAMFLQPSFWIATFLIGIIFTHIRIVSGSLWPVILIHWLAVVIWKLFLGGPFY</sequence>
<evidence type="ECO:0000313" key="4">
    <source>
        <dbReference type="Proteomes" id="UP000185192"/>
    </source>
</evidence>
<gene>
    <name evidence="3" type="ORF">SAMN02745824_3133</name>
</gene>
<dbReference type="GO" id="GO:0080120">
    <property type="term" value="P:CAAX-box protein maturation"/>
    <property type="evidence" value="ECO:0007669"/>
    <property type="project" value="UniProtKB-ARBA"/>
</dbReference>
<evidence type="ECO:0000256" key="1">
    <source>
        <dbReference type="SAM" id="Phobius"/>
    </source>
</evidence>
<accession>A0A1N6H4R5</accession>
<dbReference type="STRING" id="1123272.SAMN02745824_3133"/>
<dbReference type="OrthoDB" id="193898at2"/>
<feature type="transmembrane region" description="Helical" evidence="1">
    <location>
        <begin position="143"/>
        <end position="162"/>
    </location>
</feature>
<evidence type="ECO:0000313" key="3">
    <source>
        <dbReference type="EMBL" id="SIO14756.1"/>
    </source>
</evidence>
<feature type="domain" description="CAAX prenyl protease 2/Lysostaphin resistance protein A-like" evidence="2">
    <location>
        <begin position="59"/>
        <end position="154"/>
    </location>
</feature>
<dbReference type="AlphaFoldDB" id="A0A1N6H4R5"/>
<dbReference type="Proteomes" id="UP000185192">
    <property type="component" value="Unassembled WGS sequence"/>
</dbReference>
<dbReference type="PANTHER" id="PTHR36435:SF1">
    <property type="entry name" value="CAAX AMINO TERMINAL PROTEASE FAMILY PROTEIN"/>
    <property type="match status" value="1"/>
</dbReference>
<feature type="transmembrane region" description="Helical" evidence="1">
    <location>
        <begin position="20"/>
        <end position="41"/>
    </location>
</feature>
<name>A0A1N6H4R5_9SPHN</name>
<dbReference type="GO" id="GO:0004175">
    <property type="term" value="F:endopeptidase activity"/>
    <property type="evidence" value="ECO:0007669"/>
    <property type="project" value="UniProtKB-ARBA"/>
</dbReference>
<keyword evidence="4" id="KW-1185">Reference proteome</keyword>
<feature type="transmembrane region" description="Helical" evidence="1">
    <location>
        <begin position="90"/>
        <end position="110"/>
    </location>
</feature>
<evidence type="ECO:0000259" key="2">
    <source>
        <dbReference type="Pfam" id="PF02517"/>
    </source>
</evidence>
<protein>
    <submittedName>
        <fullName evidence="3">CAAX protease self-immunity</fullName>
    </submittedName>
</protein>
<dbReference type="PANTHER" id="PTHR36435">
    <property type="entry name" value="SLR1288 PROTEIN"/>
    <property type="match status" value="1"/>
</dbReference>
<dbReference type="EMBL" id="FSQW01000002">
    <property type="protein sequence ID" value="SIO14756.1"/>
    <property type="molecule type" value="Genomic_DNA"/>
</dbReference>
<dbReference type="InterPro" id="IPR052710">
    <property type="entry name" value="CAAX_protease"/>
</dbReference>
<dbReference type="Pfam" id="PF02517">
    <property type="entry name" value="Rce1-like"/>
    <property type="match status" value="1"/>
</dbReference>
<keyword evidence="1" id="KW-0812">Transmembrane</keyword>
<keyword evidence="3" id="KW-0645">Protease</keyword>
<keyword evidence="1" id="KW-1133">Transmembrane helix</keyword>
<reference evidence="4" key="1">
    <citation type="submission" date="2016-11" db="EMBL/GenBank/DDBJ databases">
        <authorList>
            <person name="Varghese N."/>
            <person name="Submissions S."/>
        </authorList>
    </citation>
    <scope>NUCLEOTIDE SEQUENCE [LARGE SCALE GENOMIC DNA]</scope>
    <source>
        <strain evidence="4">DSM 22363</strain>
    </source>
</reference>
<keyword evidence="3" id="KW-0378">Hydrolase</keyword>
<organism evidence="3 4">
    <name type="scientific">Parasphingorhabdus marina DSM 22363</name>
    <dbReference type="NCBI Taxonomy" id="1123272"/>
    <lineage>
        <taxon>Bacteria</taxon>
        <taxon>Pseudomonadati</taxon>
        <taxon>Pseudomonadota</taxon>
        <taxon>Alphaproteobacteria</taxon>
        <taxon>Sphingomonadales</taxon>
        <taxon>Sphingomonadaceae</taxon>
        <taxon>Parasphingorhabdus</taxon>
    </lineage>
</organism>